<feature type="transmembrane region" description="Helical" evidence="1">
    <location>
        <begin position="7"/>
        <end position="32"/>
    </location>
</feature>
<keyword evidence="1" id="KW-1133">Transmembrane helix</keyword>
<protein>
    <submittedName>
        <fullName evidence="2">Uncharacterized protein</fullName>
    </submittedName>
</protein>
<evidence type="ECO:0000256" key="1">
    <source>
        <dbReference type="SAM" id="Phobius"/>
    </source>
</evidence>
<evidence type="ECO:0000313" key="2">
    <source>
        <dbReference type="EMBL" id="KAK7301597.1"/>
    </source>
</evidence>
<name>A0AAN9JPK0_CLITE</name>
<feature type="transmembrane region" description="Helical" evidence="1">
    <location>
        <begin position="52"/>
        <end position="70"/>
    </location>
</feature>
<dbReference type="EMBL" id="JAYKXN010000003">
    <property type="protein sequence ID" value="KAK7301597.1"/>
    <property type="molecule type" value="Genomic_DNA"/>
</dbReference>
<sequence length="149" mass="16570">MLNMFSIFLSVVAFVFAFSILNSMLYALSYFVGEALSSSSYSGKFGWDHTKHVISILVVTLCNLGCGLGLPPSVHLTCLPFFSLVSQVINVLDAQPWIHDSMTAVISHFLGIVSMMHEHCSSALEVIIIRFLLNFKASKVWEELLIETH</sequence>
<reference evidence="2 3" key="1">
    <citation type="submission" date="2024-01" db="EMBL/GenBank/DDBJ databases">
        <title>The genomes of 5 underutilized Papilionoideae crops provide insights into root nodulation and disease resistance.</title>
        <authorList>
            <person name="Yuan L."/>
        </authorList>
    </citation>
    <scope>NUCLEOTIDE SEQUENCE [LARGE SCALE GENOMIC DNA]</scope>
    <source>
        <strain evidence="2">LY-2023</strain>
        <tissue evidence="2">Leaf</tissue>
    </source>
</reference>
<gene>
    <name evidence="2" type="ORF">RJT34_12464</name>
</gene>
<proteinExistence type="predicted"/>
<dbReference type="Proteomes" id="UP001359559">
    <property type="component" value="Unassembled WGS sequence"/>
</dbReference>
<keyword evidence="1" id="KW-0812">Transmembrane</keyword>
<organism evidence="2 3">
    <name type="scientific">Clitoria ternatea</name>
    <name type="common">Butterfly pea</name>
    <dbReference type="NCBI Taxonomy" id="43366"/>
    <lineage>
        <taxon>Eukaryota</taxon>
        <taxon>Viridiplantae</taxon>
        <taxon>Streptophyta</taxon>
        <taxon>Embryophyta</taxon>
        <taxon>Tracheophyta</taxon>
        <taxon>Spermatophyta</taxon>
        <taxon>Magnoliopsida</taxon>
        <taxon>eudicotyledons</taxon>
        <taxon>Gunneridae</taxon>
        <taxon>Pentapetalae</taxon>
        <taxon>rosids</taxon>
        <taxon>fabids</taxon>
        <taxon>Fabales</taxon>
        <taxon>Fabaceae</taxon>
        <taxon>Papilionoideae</taxon>
        <taxon>50 kb inversion clade</taxon>
        <taxon>NPAAA clade</taxon>
        <taxon>indigoferoid/millettioid clade</taxon>
        <taxon>Phaseoleae</taxon>
        <taxon>Clitoria</taxon>
    </lineage>
</organism>
<keyword evidence="1" id="KW-0472">Membrane</keyword>
<dbReference type="AlphaFoldDB" id="A0AAN9JPK0"/>
<comment type="caution">
    <text evidence="2">The sequence shown here is derived from an EMBL/GenBank/DDBJ whole genome shotgun (WGS) entry which is preliminary data.</text>
</comment>
<evidence type="ECO:0000313" key="3">
    <source>
        <dbReference type="Proteomes" id="UP001359559"/>
    </source>
</evidence>
<keyword evidence="3" id="KW-1185">Reference proteome</keyword>
<accession>A0AAN9JPK0</accession>